<dbReference type="PANTHER" id="PTHR42972:SF8">
    <property type="entry name" value="POLYHYDROXYBUTYRATE DEPOLYMERASE"/>
    <property type="match status" value="1"/>
</dbReference>
<accession>A0ABX1MQC7</accession>
<keyword evidence="3" id="KW-1185">Reference proteome</keyword>
<reference evidence="2 3" key="1">
    <citation type="submission" date="2019-12" db="EMBL/GenBank/DDBJ databases">
        <title>Comparative genomics gives insights into the taxonomy of the Azoarcus-Aromatoleum group and reveals separate origins of nif in the plant-associated Azoarcus and non-plant-associated Aromatoleum sub-groups.</title>
        <authorList>
            <person name="Lafos M."/>
            <person name="Maluk M."/>
            <person name="Batista M."/>
            <person name="Junghare M."/>
            <person name="Carmona M."/>
            <person name="Faoro H."/>
            <person name="Cruz L.M."/>
            <person name="Battistoni F."/>
            <person name="De Souza E."/>
            <person name="Pedrosa F."/>
            <person name="Chen W.-M."/>
            <person name="Poole P.S."/>
            <person name="Dixon R.A."/>
            <person name="James E.K."/>
        </authorList>
    </citation>
    <scope>NUCLEOTIDE SEQUENCE [LARGE SCALE GENOMIC DNA]</scope>
    <source>
        <strain evidence="2 3">ToN1</strain>
    </source>
</reference>
<feature type="signal peptide" evidence="1">
    <location>
        <begin position="1"/>
        <end position="29"/>
    </location>
</feature>
<gene>
    <name evidence="2" type="ORF">GPA26_08505</name>
</gene>
<name>A0ABX1MQC7_9RHOO</name>
<feature type="chain" id="PRO_5046600367" evidence="1">
    <location>
        <begin position="30"/>
        <end position="362"/>
    </location>
</feature>
<evidence type="ECO:0000256" key="1">
    <source>
        <dbReference type="SAM" id="SignalP"/>
    </source>
</evidence>
<protein>
    <submittedName>
        <fullName evidence="2">Poly(3-hydroxybutyrate) depolymerase</fullName>
    </submittedName>
</protein>
<proteinExistence type="predicted"/>
<organism evidence="2 3">
    <name type="scientific">Aromatoleum petrolei</name>
    <dbReference type="NCBI Taxonomy" id="76116"/>
    <lineage>
        <taxon>Bacteria</taxon>
        <taxon>Pseudomonadati</taxon>
        <taxon>Pseudomonadota</taxon>
        <taxon>Betaproteobacteria</taxon>
        <taxon>Rhodocyclales</taxon>
        <taxon>Rhodocyclaceae</taxon>
        <taxon>Aromatoleum</taxon>
    </lineage>
</organism>
<evidence type="ECO:0000313" key="2">
    <source>
        <dbReference type="EMBL" id="NMF88526.1"/>
    </source>
</evidence>
<dbReference type="Proteomes" id="UP000652074">
    <property type="component" value="Unassembled WGS sequence"/>
</dbReference>
<sequence length="362" mass="38663">MHGMTRPLRPFARLLTGLALTALAGAAPAAGDPQLPALGASLEQLTISGVSSGGYMAVQFQVAHSALVRGAGVLAAGPYECATGSMWRALNNCMNPGSGARTPSAEQTLARVREEAEAGSIDPPAGLSDDRVWVFSGGADRTVERPVVDALLDFYRRVLPADAIRFVEVGEAGHAMMSVADPQANACDTSEPPFINRCGDLDAAGELLAHLVGPLEPRSTAPAGEMLAFDQHAFTKLAPIELSLADRGYVFIPAACREGGCRVHVAFHGCRQGEAQAGRRFVDGAGYNEWADSNRLIVLYPQVRPRSGFAWGSLRWVYNPKGCWDWWGYADPDYATRNGGQIRAVRAMLERLAAPLPPLPER</sequence>
<keyword evidence="1" id="KW-0732">Signal</keyword>
<dbReference type="SUPFAM" id="SSF53474">
    <property type="entry name" value="alpha/beta-Hydrolases"/>
    <property type="match status" value="1"/>
</dbReference>
<dbReference type="PANTHER" id="PTHR42972">
    <property type="entry name" value="TOL-PAL SYSTEM PROTEIN TOLB"/>
    <property type="match status" value="1"/>
</dbReference>
<comment type="caution">
    <text evidence="2">The sequence shown here is derived from an EMBL/GenBank/DDBJ whole genome shotgun (WGS) entry which is preliminary data.</text>
</comment>
<evidence type="ECO:0000313" key="3">
    <source>
        <dbReference type="Proteomes" id="UP000652074"/>
    </source>
</evidence>
<dbReference type="EMBL" id="WTVR01000013">
    <property type="protein sequence ID" value="NMF88526.1"/>
    <property type="molecule type" value="Genomic_DNA"/>
</dbReference>
<dbReference type="Gene3D" id="3.40.50.1820">
    <property type="entry name" value="alpha/beta hydrolase"/>
    <property type="match status" value="2"/>
</dbReference>
<dbReference type="InterPro" id="IPR029058">
    <property type="entry name" value="AB_hydrolase_fold"/>
</dbReference>